<dbReference type="AlphaFoldDB" id="A0A4U1BHX1"/>
<feature type="region of interest" description="Disordered" evidence="2">
    <location>
        <begin position="70"/>
        <end position="97"/>
    </location>
</feature>
<gene>
    <name evidence="3" type="ORF">FCL42_18035</name>
</gene>
<dbReference type="InterPro" id="IPR036986">
    <property type="entry name" value="S4_RNA-bd_sf"/>
</dbReference>
<evidence type="ECO:0000256" key="1">
    <source>
        <dbReference type="PROSITE-ProRule" id="PRU00182"/>
    </source>
</evidence>
<feature type="compositionally biased region" description="Basic residues" evidence="2">
    <location>
        <begin position="82"/>
        <end position="97"/>
    </location>
</feature>
<organism evidence="3 4">
    <name type="scientific">Ferrimonas aestuarii</name>
    <dbReference type="NCBI Taxonomy" id="2569539"/>
    <lineage>
        <taxon>Bacteria</taxon>
        <taxon>Pseudomonadati</taxon>
        <taxon>Pseudomonadota</taxon>
        <taxon>Gammaproteobacteria</taxon>
        <taxon>Alteromonadales</taxon>
        <taxon>Ferrimonadaceae</taxon>
        <taxon>Ferrimonas</taxon>
    </lineage>
</organism>
<protein>
    <submittedName>
        <fullName evidence="3">RNA-binding S4 domain-containing protein</fullName>
    </submittedName>
</protein>
<dbReference type="GO" id="GO:0003723">
    <property type="term" value="F:RNA binding"/>
    <property type="evidence" value="ECO:0007669"/>
    <property type="project" value="UniProtKB-KW"/>
</dbReference>
<keyword evidence="1" id="KW-0694">RNA-binding</keyword>
<reference evidence="3 4" key="1">
    <citation type="submission" date="2019-04" db="EMBL/GenBank/DDBJ databases">
        <authorList>
            <person name="Hwang J.C."/>
        </authorList>
    </citation>
    <scope>NUCLEOTIDE SEQUENCE [LARGE SCALE GENOMIC DNA]</scope>
    <source>
        <strain evidence="3 4">IMCC35002</strain>
    </source>
</reference>
<dbReference type="Proteomes" id="UP000305675">
    <property type="component" value="Unassembled WGS sequence"/>
</dbReference>
<dbReference type="CDD" id="cd00165">
    <property type="entry name" value="S4"/>
    <property type="match status" value="1"/>
</dbReference>
<name>A0A4U1BHX1_9GAMM</name>
<dbReference type="SUPFAM" id="SSF55174">
    <property type="entry name" value="Alpha-L RNA-binding motif"/>
    <property type="match status" value="1"/>
</dbReference>
<evidence type="ECO:0000313" key="3">
    <source>
        <dbReference type="EMBL" id="TKB50897.1"/>
    </source>
</evidence>
<dbReference type="OrthoDB" id="9802835at2"/>
<dbReference type="PROSITE" id="PS50889">
    <property type="entry name" value="S4"/>
    <property type="match status" value="1"/>
</dbReference>
<accession>A0A4U1BHX1</accession>
<dbReference type="Pfam" id="PF13275">
    <property type="entry name" value="S4_2"/>
    <property type="match status" value="1"/>
</dbReference>
<evidence type="ECO:0000256" key="2">
    <source>
        <dbReference type="SAM" id="MobiDB-lite"/>
    </source>
</evidence>
<dbReference type="Gene3D" id="3.10.290.10">
    <property type="entry name" value="RNA-binding S4 domain"/>
    <property type="match status" value="1"/>
</dbReference>
<proteinExistence type="predicted"/>
<dbReference type="EMBL" id="SWCJ01000019">
    <property type="protein sequence ID" value="TKB50897.1"/>
    <property type="molecule type" value="Genomic_DNA"/>
</dbReference>
<evidence type="ECO:0000313" key="4">
    <source>
        <dbReference type="Proteomes" id="UP000305675"/>
    </source>
</evidence>
<comment type="caution">
    <text evidence="3">The sequence shown here is derived from an EMBL/GenBank/DDBJ whole genome shotgun (WGS) entry which is preliminary data.</text>
</comment>
<keyword evidence="4" id="KW-1185">Reference proteome</keyword>
<sequence length="97" mass="10476">MSAEIPLMAGCDHIELYKVLKAQAWVGSGSDAKLMIAEGLVEVNGEIETRKRRKLIVGDQVDFNGESVTVAAADDNASPKPNKPKAPKKKARPSIQF</sequence>